<dbReference type="Proteomes" id="UP001054945">
    <property type="component" value="Unassembled WGS sequence"/>
</dbReference>
<reference evidence="1 2" key="1">
    <citation type="submission" date="2021-06" db="EMBL/GenBank/DDBJ databases">
        <title>Caerostris extrusa draft genome.</title>
        <authorList>
            <person name="Kono N."/>
            <person name="Arakawa K."/>
        </authorList>
    </citation>
    <scope>NUCLEOTIDE SEQUENCE [LARGE SCALE GENOMIC DNA]</scope>
</reference>
<dbReference type="AlphaFoldDB" id="A0AAV4R8I4"/>
<evidence type="ECO:0000313" key="1">
    <source>
        <dbReference type="EMBL" id="GIY16482.1"/>
    </source>
</evidence>
<evidence type="ECO:0008006" key="3">
    <source>
        <dbReference type="Google" id="ProtNLM"/>
    </source>
</evidence>
<protein>
    <recommendedName>
        <fullName evidence="3">Transposase</fullName>
    </recommendedName>
</protein>
<keyword evidence="2" id="KW-1185">Reference proteome</keyword>
<evidence type="ECO:0000313" key="2">
    <source>
        <dbReference type="Proteomes" id="UP001054945"/>
    </source>
</evidence>
<organism evidence="1 2">
    <name type="scientific">Caerostris extrusa</name>
    <name type="common">Bark spider</name>
    <name type="synonym">Caerostris bankana</name>
    <dbReference type="NCBI Taxonomy" id="172846"/>
    <lineage>
        <taxon>Eukaryota</taxon>
        <taxon>Metazoa</taxon>
        <taxon>Ecdysozoa</taxon>
        <taxon>Arthropoda</taxon>
        <taxon>Chelicerata</taxon>
        <taxon>Arachnida</taxon>
        <taxon>Araneae</taxon>
        <taxon>Araneomorphae</taxon>
        <taxon>Entelegynae</taxon>
        <taxon>Araneoidea</taxon>
        <taxon>Araneidae</taxon>
        <taxon>Caerostris</taxon>
    </lineage>
</organism>
<comment type="caution">
    <text evidence="1">The sequence shown here is derived from an EMBL/GenBank/DDBJ whole genome shotgun (WGS) entry which is preliminary data.</text>
</comment>
<accession>A0AAV4R8I4</accession>
<proteinExistence type="predicted"/>
<dbReference type="EMBL" id="BPLR01007385">
    <property type="protein sequence ID" value="GIY16482.1"/>
    <property type="molecule type" value="Genomic_DNA"/>
</dbReference>
<gene>
    <name evidence="1" type="ORF">CEXT_14991</name>
</gene>
<name>A0AAV4R8I4_CAEEX</name>
<sequence>MQTSVGTYRIYFPAKRNWCTAEVPFDCGSKKHACRCCHEILFECGTFGFILQHNRSGGIEADSDNFRQLEKANRLAGVISKPEEPLNTNYCYMIDRKSMSQLINCLGTFDPHIYFSFRTILFLFRNFQRIKELFTINRFLTDSMITLLWGSDFRC</sequence>